<dbReference type="InterPro" id="IPR042099">
    <property type="entry name" value="ANL_N_sf"/>
</dbReference>
<evidence type="ECO:0000259" key="1">
    <source>
        <dbReference type="Pfam" id="PF00501"/>
    </source>
</evidence>
<organism evidence="3 4">
    <name type="scientific">Zhongshania marina</name>
    <dbReference type="NCBI Taxonomy" id="2304603"/>
    <lineage>
        <taxon>Bacteria</taxon>
        <taxon>Pseudomonadati</taxon>
        <taxon>Pseudomonadota</taxon>
        <taxon>Gammaproteobacteria</taxon>
        <taxon>Cellvibrionales</taxon>
        <taxon>Spongiibacteraceae</taxon>
        <taxon>Zhongshania</taxon>
    </lineage>
</organism>
<evidence type="ECO:0000313" key="4">
    <source>
        <dbReference type="Proteomes" id="UP000274695"/>
    </source>
</evidence>
<dbReference type="PANTHER" id="PTHR24096:SF323">
    <property type="entry name" value="BLR3536 PROTEIN"/>
    <property type="match status" value="1"/>
</dbReference>
<dbReference type="PANTHER" id="PTHR24096">
    <property type="entry name" value="LONG-CHAIN-FATTY-ACID--COA LIGASE"/>
    <property type="match status" value="1"/>
</dbReference>
<reference evidence="3 4" key="1">
    <citation type="submission" date="2018-10" db="EMBL/GenBank/DDBJ databases">
        <title>Draft genome sequence of Zhongshania sp. DSW25-10.</title>
        <authorList>
            <person name="Oh J."/>
        </authorList>
    </citation>
    <scope>NUCLEOTIDE SEQUENCE [LARGE SCALE GENOMIC DNA]</scope>
    <source>
        <strain evidence="3 4">DSW25-10</strain>
    </source>
</reference>
<dbReference type="Pfam" id="PF00501">
    <property type="entry name" value="AMP-binding"/>
    <property type="match status" value="1"/>
</dbReference>
<feature type="domain" description="AMP-dependent synthetase/ligase" evidence="1">
    <location>
        <begin position="17"/>
        <end position="364"/>
    </location>
</feature>
<sequence>MSTKTAGGLFPGGYLPRFAEKPAVIMAESGNSLSFDELDRFANQLGRLYQWNGLKAGDHVAYCLENRLECPAVQWAAHYVGLYYTFISNRLTGAEAAYIVENCNAQILIVSAKTAPNIVNAIRSLPNPPKIFSVDASPGCSKLSDALAAFDNTPLQNTLEGSDMLYSSGTTGKPKGVKPNLTGKPLGSTSLIGSLLQQGFAADENSVYLSPAPFYHAAPMKWGQGIIALGGTMIMMEKFDAESCLQAIERYSVTHSQWVPTMFHRLLSLSNEIKTRYNLSSQTVAVHAAAPCPIPTKQAMIDWWGPIIYEYYSCTEAIGMTFTDTNAWLKYPGTVGRALLGTPHILDEEGNELPTGKDGAVYFSDGPSFSYHKDDIKTAQAHSKSGWATVGDIGHLNKEGFLFLTDRQSNMIISGGVNVYPQETENTLCVHPDVRDAAVFGIPHADLGEQVCAIIQLESHVSPSENIKEKLNAYCRENLSPIKCPRVIEFRETLPREPNGKLLKRLLKDEFTLKQN</sequence>
<name>A0ABX9W919_9GAMM</name>
<dbReference type="RefSeq" id="WP_123181619.1">
    <property type="nucleotide sequence ID" value="NZ_RHGB01000003.1"/>
</dbReference>
<dbReference type="Gene3D" id="3.40.50.12780">
    <property type="entry name" value="N-terminal domain of ligase-like"/>
    <property type="match status" value="1"/>
</dbReference>
<evidence type="ECO:0000259" key="2">
    <source>
        <dbReference type="Pfam" id="PF13193"/>
    </source>
</evidence>
<dbReference type="PROSITE" id="PS00455">
    <property type="entry name" value="AMP_BINDING"/>
    <property type="match status" value="1"/>
</dbReference>
<proteinExistence type="predicted"/>
<gene>
    <name evidence="3" type="ORF">D0911_04245</name>
</gene>
<keyword evidence="4" id="KW-1185">Reference proteome</keyword>
<evidence type="ECO:0000313" key="3">
    <source>
        <dbReference type="EMBL" id="RNL66752.1"/>
    </source>
</evidence>
<dbReference type="InterPro" id="IPR025110">
    <property type="entry name" value="AMP-bd_C"/>
</dbReference>
<protein>
    <submittedName>
        <fullName evidence="3">Acyl-CoA synthetase</fullName>
    </submittedName>
</protein>
<dbReference type="InterPro" id="IPR000873">
    <property type="entry name" value="AMP-dep_synth/lig_dom"/>
</dbReference>
<dbReference type="Gene3D" id="3.30.300.30">
    <property type="match status" value="1"/>
</dbReference>
<dbReference type="SUPFAM" id="SSF56801">
    <property type="entry name" value="Acetyl-CoA synthetase-like"/>
    <property type="match status" value="1"/>
</dbReference>
<dbReference type="InterPro" id="IPR020845">
    <property type="entry name" value="AMP-binding_CS"/>
</dbReference>
<feature type="domain" description="AMP-binding enzyme C-terminal" evidence="2">
    <location>
        <begin position="423"/>
        <end position="501"/>
    </location>
</feature>
<comment type="caution">
    <text evidence="3">The sequence shown here is derived from an EMBL/GenBank/DDBJ whole genome shotgun (WGS) entry which is preliminary data.</text>
</comment>
<dbReference type="EMBL" id="RHGB01000003">
    <property type="protein sequence ID" value="RNL66752.1"/>
    <property type="molecule type" value="Genomic_DNA"/>
</dbReference>
<dbReference type="Proteomes" id="UP000274695">
    <property type="component" value="Unassembled WGS sequence"/>
</dbReference>
<dbReference type="InterPro" id="IPR045851">
    <property type="entry name" value="AMP-bd_C_sf"/>
</dbReference>
<accession>A0ABX9W919</accession>
<dbReference type="Pfam" id="PF13193">
    <property type="entry name" value="AMP-binding_C"/>
    <property type="match status" value="1"/>
</dbReference>